<dbReference type="OrthoDB" id="5238808at2759"/>
<dbReference type="EMBL" id="AZHD01000001">
    <property type="protein sequence ID" value="OAA68214.1"/>
    <property type="molecule type" value="Genomic_DNA"/>
</dbReference>
<dbReference type="Proteomes" id="UP000076874">
    <property type="component" value="Unassembled WGS sequence"/>
</dbReference>
<reference evidence="1 2" key="1">
    <citation type="journal article" date="2016" name="Genome Biol. Evol.">
        <title>Divergent and convergent evolution of fungal pathogenicity.</title>
        <authorList>
            <person name="Shang Y."/>
            <person name="Xiao G."/>
            <person name="Zheng P."/>
            <person name="Cen K."/>
            <person name="Zhan S."/>
            <person name="Wang C."/>
        </authorList>
    </citation>
    <scope>NUCLEOTIDE SEQUENCE [LARGE SCALE GENOMIC DNA]</scope>
    <source>
        <strain evidence="1 2">RCEF 264</strain>
    </source>
</reference>
<comment type="caution">
    <text evidence="1">The sequence shown here is derived from an EMBL/GenBank/DDBJ whole genome shotgun (WGS) entry which is preliminary data.</text>
</comment>
<evidence type="ECO:0008006" key="3">
    <source>
        <dbReference type="Google" id="ProtNLM"/>
    </source>
</evidence>
<gene>
    <name evidence="1" type="ORF">SPI_00409</name>
</gene>
<keyword evidence="2" id="KW-1185">Reference proteome</keyword>
<organism evidence="1 2">
    <name type="scientific">Niveomyces insectorum RCEF 264</name>
    <dbReference type="NCBI Taxonomy" id="1081102"/>
    <lineage>
        <taxon>Eukaryota</taxon>
        <taxon>Fungi</taxon>
        <taxon>Dikarya</taxon>
        <taxon>Ascomycota</taxon>
        <taxon>Pezizomycotina</taxon>
        <taxon>Sordariomycetes</taxon>
        <taxon>Hypocreomycetidae</taxon>
        <taxon>Hypocreales</taxon>
        <taxon>Cordycipitaceae</taxon>
        <taxon>Niveomyces</taxon>
    </lineage>
</organism>
<evidence type="ECO:0000313" key="1">
    <source>
        <dbReference type="EMBL" id="OAA68214.1"/>
    </source>
</evidence>
<dbReference type="AlphaFoldDB" id="A0A162LBG5"/>
<sequence>MDLAALQRYIDDDAVFVAMDIEGAPVISELAVSVLPPSAFRRLASGDDQPPSDINDFAEKYGLDTYSFRVNGRHRINYGTGFRRGILQFGEVQWLNENELAEAVTAKFRSIWNHYTRPPADGTPVRRRPLVLTGFHVGIEVHHLTQDLNQVLKAVPFAACVDIQDIIISMSIPTSSRKQTPGLKQLVQMAGLRLRESNTTEEVAAGQFEDIGWSRQCRPGRHAAGNDVVCALGLLAHVVYNASRKARSSYTDTPATMPLIDRLRLMVEGGVHRQKSVRPDPTEEDLMLADNIRKHRLVDRQERNNFLEDLEVNLSSSLGTIIASKTT</sequence>
<proteinExistence type="predicted"/>
<protein>
    <recommendedName>
        <fullName evidence="3">QDE-2-interacting protein</fullName>
    </recommendedName>
</protein>
<accession>A0A162LBG5</accession>
<name>A0A162LBG5_9HYPO</name>
<evidence type="ECO:0000313" key="2">
    <source>
        <dbReference type="Proteomes" id="UP000076874"/>
    </source>
</evidence>